<name>A0ABY0MVB1_9BACT</name>
<proteinExistence type="predicted"/>
<organism evidence="1 2">
    <name type="scientific">Myxococcus virescens</name>
    <dbReference type="NCBI Taxonomy" id="83456"/>
    <lineage>
        <taxon>Bacteria</taxon>
        <taxon>Pseudomonadati</taxon>
        <taxon>Myxococcota</taxon>
        <taxon>Myxococcia</taxon>
        <taxon>Myxococcales</taxon>
        <taxon>Cystobacterineae</taxon>
        <taxon>Myxococcaceae</taxon>
        <taxon>Myxococcus</taxon>
    </lineage>
</organism>
<comment type="caution">
    <text evidence="1">The sequence shown here is derived from an EMBL/GenBank/DDBJ whole genome shotgun (WGS) entry which is preliminary data.</text>
</comment>
<evidence type="ECO:0000313" key="1">
    <source>
        <dbReference type="EMBL" id="SDE57362.1"/>
    </source>
</evidence>
<sequence>MGCDSRYFLGVREHRRGHEASKSTDAKGAEIHVPILIKGHANAKPHEMTEGRVSHCACSCTSAKPCSRLQGLCRRCWSRKERILTEVSASLFVLLKPWPSLGRTK</sequence>
<accession>A0ABY0MVB1</accession>
<gene>
    <name evidence="1" type="ORF">SAMN04488504_108316</name>
</gene>
<keyword evidence="2" id="KW-1185">Reference proteome</keyword>
<dbReference type="EMBL" id="FNAJ01000008">
    <property type="protein sequence ID" value="SDE57362.1"/>
    <property type="molecule type" value="Genomic_DNA"/>
</dbReference>
<protein>
    <submittedName>
        <fullName evidence="1">Uncharacterized protein</fullName>
    </submittedName>
</protein>
<reference evidence="1 2" key="1">
    <citation type="submission" date="2016-10" db="EMBL/GenBank/DDBJ databases">
        <authorList>
            <person name="Varghese N."/>
            <person name="Submissions S."/>
        </authorList>
    </citation>
    <scope>NUCLEOTIDE SEQUENCE [LARGE SCALE GENOMIC DNA]</scope>
    <source>
        <strain evidence="1 2">DSM 2260</strain>
    </source>
</reference>
<evidence type="ECO:0000313" key="2">
    <source>
        <dbReference type="Proteomes" id="UP000198717"/>
    </source>
</evidence>
<dbReference type="Proteomes" id="UP000198717">
    <property type="component" value="Unassembled WGS sequence"/>
</dbReference>